<feature type="transmembrane region" description="Helical" evidence="1">
    <location>
        <begin position="150"/>
        <end position="169"/>
    </location>
</feature>
<sequence>MNASPVDDVTIAYGQRIDQYFYLAGFVVLCYDHTLVFEAEIRYIWARGHTKASAWYLFVRYVALCANLAMFVVPFSKFSTKEVMVETTLILRVLAMYLFDKRMMFILAIVEILAISLTTWSVLGSEPPQVYRDFSGCYSAIAKARRIRMAGTWEGILGTDMLFLALTLYRGHGRYRDGIGLLWHVLVRDGVMYYVIICLANGANILMYYFVGPNLSGGLSSFTVALSVTMACRLMLNLHEAASWTGDSSDLTAGSIQFARGLSLHYESRDSGGTIYS</sequence>
<feature type="transmembrane region" description="Helical" evidence="1">
    <location>
        <begin position="20"/>
        <end position="37"/>
    </location>
</feature>
<dbReference type="EMBL" id="JACAZI010000002">
    <property type="protein sequence ID" value="KAF7368628.1"/>
    <property type="molecule type" value="Genomic_DNA"/>
</dbReference>
<keyword evidence="1" id="KW-0472">Membrane</keyword>
<dbReference type="OrthoDB" id="2686513at2759"/>
<dbReference type="Pfam" id="PF20151">
    <property type="entry name" value="DUF6533"/>
    <property type="match status" value="1"/>
</dbReference>
<accession>A0A8H6YWZ5</accession>
<keyword evidence="1" id="KW-0812">Transmembrane</keyword>
<organism evidence="3 4">
    <name type="scientific">Mycena venus</name>
    <dbReference type="NCBI Taxonomy" id="2733690"/>
    <lineage>
        <taxon>Eukaryota</taxon>
        <taxon>Fungi</taxon>
        <taxon>Dikarya</taxon>
        <taxon>Basidiomycota</taxon>
        <taxon>Agaricomycotina</taxon>
        <taxon>Agaricomycetes</taxon>
        <taxon>Agaricomycetidae</taxon>
        <taxon>Agaricales</taxon>
        <taxon>Marasmiineae</taxon>
        <taxon>Mycenaceae</taxon>
        <taxon>Mycena</taxon>
    </lineage>
</organism>
<evidence type="ECO:0000259" key="2">
    <source>
        <dbReference type="Pfam" id="PF20151"/>
    </source>
</evidence>
<feature type="transmembrane region" description="Helical" evidence="1">
    <location>
        <begin position="58"/>
        <end position="77"/>
    </location>
</feature>
<gene>
    <name evidence="3" type="ORF">MVEN_00186800</name>
</gene>
<feature type="domain" description="DUF6533" evidence="2">
    <location>
        <begin position="20"/>
        <end position="64"/>
    </location>
</feature>
<reference evidence="3" key="1">
    <citation type="submission" date="2020-05" db="EMBL/GenBank/DDBJ databases">
        <title>Mycena genomes resolve the evolution of fungal bioluminescence.</title>
        <authorList>
            <person name="Tsai I.J."/>
        </authorList>
    </citation>
    <scope>NUCLEOTIDE SEQUENCE</scope>
    <source>
        <strain evidence="3">CCC161011</strain>
    </source>
</reference>
<dbReference type="AlphaFoldDB" id="A0A8H6YWZ5"/>
<evidence type="ECO:0000313" key="3">
    <source>
        <dbReference type="EMBL" id="KAF7368628.1"/>
    </source>
</evidence>
<evidence type="ECO:0000256" key="1">
    <source>
        <dbReference type="SAM" id="Phobius"/>
    </source>
</evidence>
<feature type="transmembrane region" description="Helical" evidence="1">
    <location>
        <begin position="190"/>
        <end position="211"/>
    </location>
</feature>
<keyword evidence="1" id="KW-1133">Transmembrane helix</keyword>
<dbReference type="InterPro" id="IPR045340">
    <property type="entry name" value="DUF6533"/>
</dbReference>
<protein>
    <recommendedName>
        <fullName evidence="2">DUF6533 domain-containing protein</fullName>
    </recommendedName>
</protein>
<name>A0A8H6YWZ5_9AGAR</name>
<evidence type="ECO:0000313" key="4">
    <source>
        <dbReference type="Proteomes" id="UP000620124"/>
    </source>
</evidence>
<keyword evidence="4" id="KW-1185">Reference proteome</keyword>
<feature type="transmembrane region" description="Helical" evidence="1">
    <location>
        <begin position="104"/>
        <end position="123"/>
    </location>
</feature>
<comment type="caution">
    <text evidence="3">The sequence shown here is derived from an EMBL/GenBank/DDBJ whole genome shotgun (WGS) entry which is preliminary data.</text>
</comment>
<proteinExistence type="predicted"/>
<dbReference type="Proteomes" id="UP000620124">
    <property type="component" value="Unassembled WGS sequence"/>
</dbReference>